<comment type="caution">
    <text evidence="1">The sequence shown here is derived from an EMBL/GenBank/DDBJ whole genome shotgun (WGS) entry which is preliminary data.</text>
</comment>
<reference evidence="1 2" key="1">
    <citation type="submission" date="2024-06" db="EMBL/GenBank/DDBJ databases">
        <title>The Natural Products Discovery Center: Release of the First 8490 Sequenced Strains for Exploring Actinobacteria Biosynthetic Diversity.</title>
        <authorList>
            <person name="Kalkreuter E."/>
            <person name="Kautsar S.A."/>
            <person name="Yang D."/>
            <person name="Bader C.D."/>
            <person name="Teijaro C.N."/>
            <person name="Fluegel L."/>
            <person name="Davis C.M."/>
            <person name="Simpson J.R."/>
            <person name="Lauterbach L."/>
            <person name="Steele A.D."/>
            <person name="Gui C."/>
            <person name="Meng S."/>
            <person name="Li G."/>
            <person name="Viehrig K."/>
            <person name="Ye F."/>
            <person name="Su P."/>
            <person name="Kiefer A.F."/>
            <person name="Nichols A."/>
            <person name="Cepeda A.J."/>
            <person name="Yan W."/>
            <person name="Fan B."/>
            <person name="Jiang Y."/>
            <person name="Adhikari A."/>
            <person name="Zheng C.-J."/>
            <person name="Schuster L."/>
            <person name="Cowan T.M."/>
            <person name="Smanski M.J."/>
            <person name="Chevrette M.G."/>
            <person name="De Carvalho L.P.S."/>
            <person name="Shen B."/>
        </authorList>
    </citation>
    <scope>NUCLEOTIDE SEQUENCE [LARGE SCALE GENOMIC DNA]</scope>
    <source>
        <strain evidence="1 2">NPDC045974</strain>
    </source>
</reference>
<dbReference type="Proteomes" id="UP001551329">
    <property type="component" value="Unassembled WGS sequence"/>
</dbReference>
<protein>
    <submittedName>
        <fullName evidence="1">Uncharacterized protein</fullName>
    </submittedName>
</protein>
<gene>
    <name evidence="1" type="ORF">AB0A88_22570</name>
</gene>
<name>A0ABV3CDS3_9ACTN</name>
<sequence length="524" mass="57231">MQPLSPCVDVGSLFCCLYTPRGRAVAMSPTLFSLLLKEQNLTTWEVFCVPYTATGRRLAQETNNRRLATVGLGRTTFDRWSSGTWFGRPRGEAAQILERMFGHPVDVLFAPAPDTNVPPVAMGSVATQVGSRWPTSSLLIPAGGPAGTWEITGRHRLDGTSAAVHLLPVTKHGEEVNPAQLDQEAQRDLEGFLRPARRGFLVGVEEHLGDLELYVREAASARRTGLPGLQSTGALSIPSAYLLDDLTYGILWALTQLDDGLLADDQVLDSERHIISTYLSLPRSAPSQFLVDLSAAGSSWMGSAFCAQHIEQELAKASEVPVFWTREQSGEEAAPWLFFRHKLDYLQALTRFHSSSTQTVRVFCLPENEIARSEPYERVLLLLAIALMERLGIRVRVIPKPEYAEVDGVALVPGHRAVVANWVRAPGGALWAAGSTSARGDLRTYASAFADAQSNDVLAGASDPAGRLRILSAYLGLDWGWLTSRCRSLGEYGVAGLVRPRSRLLTVQALDETLLFLGKLTSDR</sequence>
<keyword evidence="2" id="KW-1185">Reference proteome</keyword>
<accession>A0ABV3CDS3</accession>
<evidence type="ECO:0000313" key="1">
    <source>
        <dbReference type="EMBL" id="MEU7072910.1"/>
    </source>
</evidence>
<evidence type="ECO:0000313" key="2">
    <source>
        <dbReference type="Proteomes" id="UP001551329"/>
    </source>
</evidence>
<dbReference type="RefSeq" id="WP_358476201.1">
    <property type="nucleotide sequence ID" value="NZ_JBEZAE010000015.1"/>
</dbReference>
<dbReference type="EMBL" id="JBEZAE010000015">
    <property type="protein sequence ID" value="MEU7072910.1"/>
    <property type="molecule type" value="Genomic_DNA"/>
</dbReference>
<proteinExistence type="predicted"/>
<organism evidence="1 2">
    <name type="scientific">Streptomyces narbonensis</name>
    <dbReference type="NCBI Taxonomy" id="67333"/>
    <lineage>
        <taxon>Bacteria</taxon>
        <taxon>Bacillati</taxon>
        <taxon>Actinomycetota</taxon>
        <taxon>Actinomycetes</taxon>
        <taxon>Kitasatosporales</taxon>
        <taxon>Streptomycetaceae</taxon>
        <taxon>Streptomyces</taxon>
    </lineage>
</organism>